<evidence type="ECO:0000313" key="14">
    <source>
        <dbReference type="EMBL" id="CAD8908106.1"/>
    </source>
</evidence>
<comment type="similarity">
    <text evidence="2">Belongs to the nicastrin family.</text>
</comment>
<dbReference type="EMBL" id="HBFS01001860">
    <property type="protein sequence ID" value="CAD8908106.1"/>
    <property type="molecule type" value="Transcribed_RNA"/>
</dbReference>
<organism evidence="14">
    <name type="scientific">Bicosoecida sp. CB-2014</name>
    <dbReference type="NCBI Taxonomy" id="1486930"/>
    <lineage>
        <taxon>Eukaryota</taxon>
        <taxon>Sar</taxon>
        <taxon>Stramenopiles</taxon>
        <taxon>Bigyra</taxon>
        <taxon>Opalozoa</taxon>
        <taxon>Bicosoecida</taxon>
    </lineage>
</organism>
<keyword evidence="3 11" id="KW-0812">Transmembrane</keyword>
<accession>A0A7S1C4M0</accession>
<evidence type="ECO:0000256" key="6">
    <source>
        <dbReference type="ARBA" id="ARBA00022989"/>
    </source>
</evidence>
<feature type="compositionally biased region" description="Low complexity" evidence="10">
    <location>
        <begin position="210"/>
        <end position="220"/>
    </location>
</feature>
<comment type="subcellular location">
    <subcellularLocation>
        <location evidence="1">Endoplasmic reticulum membrane</location>
        <topology evidence="1">Single-pass membrane protein</topology>
    </subcellularLocation>
</comment>
<feature type="region of interest" description="Disordered" evidence="10">
    <location>
        <begin position="210"/>
        <end position="262"/>
    </location>
</feature>
<dbReference type="Pfam" id="PF04389">
    <property type="entry name" value="Peptidase_M28"/>
    <property type="match status" value="1"/>
</dbReference>
<dbReference type="InterPro" id="IPR007484">
    <property type="entry name" value="Peptidase_M28"/>
</dbReference>
<feature type="chain" id="PRO_5031236567" description="BOS complex subunit NCLN" evidence="12">
    <location>
        <begin position="32"/>
        <end position="606"/>
    </location>
</feature>
<dbReference type="GO" id="GO:0005789">
    <property type="term" value="C:endoplasmic reticulum membrane"/>
    <property type="evidence" value="ECO:0007669"/>
    <property type="project" value="UniProtKB-SubCell"/>
</dbReference>
<evidence type="ECO:0000256" key="9">
    <source>
        <dbReference type="ARBA" id="ARBA00034873"/>
    </source>
</evidence>
<evidence type="ECO:0000259" key="13">
    <source>
        <dbReference type="Pfam" id="PF04389"/>
    </source>
</evidence>
<keyword evidence="7 11" id="KW-0472">Membrane</keyword>
<dbReference type="SUPFAM" id="SSF53187">
    <property type="entry name" value="Zn-dependent exopeptidases"/>
    <property type="match status" value="1"/>
</dbReference>
<evidence type="ECO:0000256" key="4">
    <source>
        <dbReference type="ARBA" id="ARBA00022729"/>
    </source>
</evidence>
<feature type="domain" description="Peptidase M28" evidence="13">
    <location>
        <begin position="267"/>
        <end position="418"/>
    </location>
</feature>
<evidence type="ECO:0000256" key="11">
    <source>
        <dbReference type="SAM" id="Phobius"/>
    </source>
</evidence>
<evidence type="ECO:0000256" key="1">
    <source>
        <dbReference type="ARBA" id="ARBA00004389"/>
    </source>
</evidence>
<feature type="compositionally biased region" description="Acidic residues" evidence="10">
    <location>
        <begin position="221"/>
        <end position="262"/>
    </location>
</feature>
<evidence type="ECO:0000256" key="8">
    <source>
        <dbReference type="ARBA" id="ARBA00023180"/>
    </source>
</evidence>
<keyword evidence="6 11" id="KW-1133">Transmembrane helix</keyword>
<dbReference type="InterPro" id="IPR016574">
    <property type="entry name" value="Nicalin"/>
</dbReference>
<evidence type="ECO:0000256" key="12">
    <source>
        <dbReference type="SAM" id="SignalP"/>
    </source>
</evidence>
<dbReference type="PANTHER" id="PTHR31826">
    <property type="entry name" value="NICALIN"/>
    <property type="match status" value="1"/>
</dbReference>
<proteinExistence type="inferred from homology"/>
<evidence type="ECO:0000256" key="7">
    <source>
        <dbReference type="ARBA" id="ARBA00023136"/>
    </source>
</evidence>
<evidence type="ECO:0000256" key="10">
    <source>
        <dbReference type="SAM" id="MobiDB-lite"/>
    </source>
</evidence>
<reference evidence="14" key="1">
    <citation type="submission" date="2021-01" db="EMBL/GenBank/DDBJ databases">
        <authorList>
            <person name="Corre E."/>
            <person name="Pelletier E."/>
            <person name="Niang G."/>
            <person name="Scheremetjew M."/>
            <person name="Finn R."/>
            <person name="Kale V."/>
            <person name="Holt S."/>
            <person name="Cochrane G."/>
            <person name="Meng A."/>
            <person name="Brown T."/>
            <person name="Cohen L."/>
        </authorList>
    </citation>
    <scope>NUCLEOTIDE SEQUENCE</scope>
    <source>
        <strain evidence="14">Ms1</strain>
    </source>
</reference>
<evidence type="ECO:0000256" key="3">
    <source>
        <dbReference type="ARBA" id="ARBA00022692"/>
    </source>
</evidence>
<keyword evidence="8" id="KW-0325">Glycoprotein</keyword>
<name>A0A7S1C4M0_9STRA</name>
<feature type="signal peptide" evidence="12">
    <location>
        <begin position="1"/>
        <end position="31"/>
    </location>
</feature>
<gene>
    <name evidence="14" type="ORF">BSP0115_LOCUS1303</name>
</gene>
<evidence type="ECO:0000256" key="5">
    <source>
        <dbReference type="ARBA" id="ARBA00022824"/>
    </source>
</evidence>
<dbReference type="GO" id="GO:0009966">
    <property type="term" value="P:regulation of signal transduction"/>
    <property type="evidence" value="ECO:0007669"/>
    <property type="project" value="InterPro"/>
</dbReference>
<keyword evidence="4 12" id="KW-0732">Signal</keyword>
<dbReference type="AlphaFoldDB" id="A0A7S1C4M0"/>
<sequence length="606" mass="63679">MAALAARVGAAAAVAAVVAAVAMCGLPTAHAEATVPVYRLAQYDAGGEELGSRAAAVDLLATSARAAADGGIELPGSTAASLVGRRVVVLRVADASAALVQDVLDAKPGALLLVVPGELSSVSAPDLARWRALEVQLLTQRVATPVYFAVDDGEGGAGDVADTLARAFHDNVADNFQIAVAGSTPAAIKPLHARNLQAWLSGAAAEAGAAADGAEGAVGSEVEEEEEEEDEDDDEFADDDDEEEEEGADDEEDDEDDEEADDSALPTIAIVAHYDTFGASPHMPAGADSNGSGVAALLEIARLFSRLYSGVRMQGAYNMLFLLTAGGPHNFAGTRHWVEDVDSRVLDTVDFAVCLDALAGGEQLYMHTSKKEKTDAIKELFGAFRSMAARLDVPFEIVHKKINVTSDQLAWEHEHLALQRVVAMTFSSKREATPGLASTSIFDTVATVDAAVLERNVRFIAEALASIVYNTAEGAQGALVFSGSLGVDGNYMSAWLNALSAHPRSAAALRDPLNPVEDALFRELKGYGTDSHKQDFEIAGDEVVVYETAAPLTMTASRVKPVLFDLYLTLGVVAYLSVLFVLITGPSKFSLADVKAFFSAQKPKRA</sequence>
<dbReference type="Gene3D" id="3.40.630.10">
    <property type="entry name" value="Zn peptidases"/>
    <property type="match status" value="1"/>
</dbReference>
<keyword evidence="5" id="KW-0256">Endoplasmic reticulum</keyword>
<feature type="transmembrane region" description="Helical" evidence="11">
    <location>
        <begin position="566"/>
        <end position="585"/>
    </location>
</feature>
<evidence type="ECO:0000256" key="2">
    <source>
        <dbReference type="ARBA" id="ARBA00007717"/>
    </source>
</evidence>
<protein>
    <recommendedName>
        <fullName evidence="9">BOS complex subunit NCLN</fullName>
    </recommendedName>
</protein>